<dbReference type="GeneID" id="97987505"/>
<keyword evidence="2" id="KW-1185">Reference proteome</keyword>
<comment type="caution">
    <text evidence="1">The sequence shown here is derived from an EMBL/GenBank/DDBJ whole genome shotgun (WGS) entry which is preliminary data.</text>
</comment>
<organism evidence="1 2">
    <name type="scientific">Eisenbergiella massiliensis</name>
    <dbReference type="NCBI Taxonomy" id="1720294"/>
    <lineage>
        <taxon>Bacteria</taxon>
        <taxon>Bacillati</taxon>
        <taxon>Bacillota</taxon>
        <taxon>Clostridia</taxon>
        <taxon>Lachnospirales</taxon>
        <taxon>Lachnospiraceae</taxon>
        <taxon>Eisenbergiella</taxon>
    </lineage>
</organism>
<evidence type="ECO:0000313" key="2">
    <source>
        <dbReference type="Proteomes" id="UP000260812"/>
    </source>
</evidence>
<dbReference type="EMBL" id="QVLV01000007">
    <property type="protein sequence ID" value="RGE60245.1"/>
    <property type="molecule type" value="Genomic_DNA"/>
</dbReference>
<dbReference type="SUPFAM" id="SSF54427">
    <property type="entry name" value="NTF2-like"/>
    <property type="match status" value="1"/>
</dbReference>
<dbReference type="Gene3D" id="3.10.450.50">
    <property type="match status" value="1"/>
</dbReference>
<accession>A0A3E3I4U2</accession>
<dbReference type="RefSeq" id="WP_102289500.1">
    <property type="nucleotide sequence ID" value="NZ_JBKVLI010000002.1"/>
</dbReference>
<reference evidence="1" key="1">
    <citation type="submission" date="2018-08" db="EMBL/GenBank/DDBJ databases">
        <title>A genome reference for cultivated species of the human gut microbiota.</title>
        <authorList>
            <person name="Zou Y."/>
            <person name="Xue W."/>
            <person name="Luo G."/>
        </authorList>
    </citation>
    <scope>NUCLEOTIDE SEQUENCE [LARGE SCALE GENOMIC DNA]</scope>
    <source>
        <strain evidence="1">TF05-5AC</strain>
    </source>
</reference>
<name>A0A3E3I4U2_9FIRM</name>
<proteinExistence type="predicted"/>
<gene>
    <name evidence="1" type="ORF">DXC51_11625</name>
</gene>
<sequence length="257" mass="28714">MSRTAEELMTHHIESMMKMKENSNLDEALADYSEDLVAITRLDGRTRTMGYDTLTDTMRNTFTFATKLGMDVESAVEKLDILFRQSEGGYITLLASLKPFSSFASFTYMIENDKAIYVTGYAKTALSMPSLGVKAHPFPENPETLATVEKHLSNLRKHDAHALPQDYADDAIILTNLSERPYHGTAAIEYYCSNLLEKASVEIDALTDPNTKIIVKEAVAEIACIVFQNRAKKKSGVMTYRVQQGKIVFESAIFQNG</sequence>
<dbReference type="InterPro" id="IPR032710">
    <property type="entry name" value="NTF2-like_dom_sf"/>
</dbReference>
<evidence type="ECO:0000313" key="1">
    <source>
        <dbReference type="EMBL" id="RGE60245.1"/>
    </source>
</evidence>
<protein>
    <submittedName>
        <fullName evidence="1">Uncharacterized protein</fullName>
    </submittedName>
</protein>
<dbReference type="AlphaFoldDB" id="A0A3E3I4U2"/>
<dbReference type="Proteomes" id="UP000260812">
    <property type="component" value="Unassembled WGS sequence"/>
</dbReference>